<gene>
    <name evidence="1" type="ORF">GMARGA_LOCUS29505</name>
</gene>
<dbReference type="Proteomes" id="UP000789901">
    <property type="component" value="Unassembled WGS sequence"/>
</dbReference>
<feature type="non-terminal residue" evidence="1">
    <location>
        <position position="125"/>
    </location>
</feature>
<organism evidence="1 2">
    <name type="scientific">Gigaspora margarita</name>
    <dbReference type="NCBI Taxonomy" id="4874"/>
    <lineage>
        <taxon>Eukaryota</taxon>
        <taxon>Fungi</taxon>
        <taxon>Fungi incertae sedis</taxon>
        <taxon>Mucoromycota</taxon>
        <taxon>Glomeromycotina</taxon>
        <taxon>Glomeromycetes</taxon>
        <taxon>Diversisporales</taxon>
        <taxon>Gigasporaceae</taxon>
        <taxon>Gigaspora</taxon>
    </lineage>
</organism>
<comment type="caution">
    <text evidence="1">The sequence shown here is derived from an EMBL/GenBank/DDBJ whole genome shotgun (WGS) entry which is preliminary data.</text>
</comment>
<sequence length="125" mass="14367">MSAKLKHEYGKLYKTGVHACEINDYKTSYNCFSSIASSDSKFKYNAKFYLAKQYENGLGMFKSCSDAFDLYSEVSNNSSKFKYDAKIWITSKPQNIRGIELLLAEHVEKGLGDFKDNEKAFNFFE</sequence>
<keyword evidence="2" id="KW-1185">Reference proteome</keyword>
<dbReference type="EMBL" id="CAJVQB010039832">
    <property type="protein sequence ID" value="CAG8827764.1"/>
    <property type="molecule type" value="Genomic_DNA"/>
</dbReference>
<dbReference type="Gene3D" id="1.25.40.10">
    <property type="entry name" value="Tetratricopeptide repeat domain"/>
    <property type="match status" value="1"/>
</dbReference>
<proteinExistence type="predicted"/>
<dbReference type="SUPFAM" id="SSF81901">
    <property type="entry name" value="HCP-like"/>
    <property type="match status" value="1"/>
</dbReference>
<evidence type="ECO:0000313" key="1">
    <source>
        <dbReference type="EMBL" id="CAG8827764.1"/>
    </source>
</evidence>
<dbReference type="InterPro" id="IPR011990">
    <property type="entry name" value="TPR-like_helical_dom_sf"/>
</dbReference>
<protein>
    <submittedName>
        <fullName evidence="1">31879_t:CDS:1</fullName>
    </submittedName>
</protein>
<evidence type="ECO:0000313" key="2">
    <source>
        <dbReference type="Proteomes" id="UP000789901"/>
    </source>
</evidence>
<reference evidence="1 2" key="1">
    <citation type="submission" date="2021-06" db="EMBL/GenBank/DDBJ databases">
        <authorList>
            <person name="Kallberg Y."/>
            <person name="Tangrot J."/>
            <person name="Rosling A."/>
        </authorList>
    </citation>
    <scope>NUCLEOTIDE SEQUENCE [LARGE SCALE GENOMIC DNA]</scope>
    <source>
        <strain evidence="1 2">120-4 pot B 10/14</strain>
    </source>
</reference>
<accession>A0ABN7WE27</accession>
<name>A0ABN7WE27_GIGMA</name>